<keyword evidence="2" id="KW-1185">Reference proteome</keyword>
<protein>
    <submittedName>
        <fullName evidence="1">Uncharacterized protein</fullName>
    </submittedName>
</protein>
<reference evidence="1" key="1">
    <citation type="submission" date="2023-07" db="EMBL/GenBank/DDBJ databases">
        <authorList>
            <consortium name="AG Swart"/>
            <person name="Singh M."/>
            <person name="Singh A."/>
            <person name="Seah K."/>
            <person name="Emmerich C."/>
        </authorList>
    </citation>
    <scope>NUCLEOTIDE SEQUENCE</scope>
    <source>
        <strain evidence="1">DP1</strain>
    </source>
</reference>
<evidence type="ECO:0000313" key="2">
    <source>
        <dbReference type="Proteomes" id="UP001295684"/>
    </source>
</evidence>
<dbReference type="Proteomes" id="UP001295684">
    <property type="component" value="Unassembled WGS sequence"/>
</dbReference>
<proteinExistence type="predicted"/>
<organism evidence="1 2">
    <name type="scientific">Euplotes crassus</name>
    <dbReference type="NCBI Taxonomy" id="5936"/>
    <lineage>
        <taxon>Eukaryota</taxon>
        <taxon>Sar</taxon>
        <taxon>Alveolata</taxon>
        <taxon>Ciliophora</taxon>
        <taxon>Intramacronucleata</taxon>
        <taxon>Spirotrichea</taxon>
        <taxon>Hypotrichia</taxon>
        <taxon>Euplotida</taxon>
        <taxon>Euplotidae</taxon>
        <taxon>Moneuplotes</taxon>
    </lineage>
</organism>
<dbReference type="AlphaFoldDB" id="A0AAD1Y5V7"/>
<gene>
    <name evidence="1" type="ORF">ECRASSUSDP1_LOCUS25978</name>
</gene>
<comment type="caution">
    <text evidence="1">The sequence shown here is derived from an EMBL/GenBank/DDBJ whole genome shotgun (WGS) entry which is preliminary data.</text>
</comment>
<sequence length="96" mass="10985">MGRQLFTRFRWGNIAFLDIEGLEGVLERGVFYGNHNLFKSVWVLVPFLVAPVIVSTTSEAQVFEFGLGSRGKFEGVCGLNFDNVCVYKINFYYEIF</sequence>
<name>A0AAD1Y5V7_EUPCR</name>
<evidence type="ECO:0000313" key="1">
    <source>
        <dbReference type="EMBL" id="CAI2384451.1"/>
    </source>
</evidence>
<accession>A0AAD1Y5V7</accession>
<dbReference type="EMBL" id="CAMPGE010026786">
    <property type="protein sequence ID" value="CAI2384451.1"/>
    <property type="molecule type" value="Genomic_DNA"/>
</dbReference>